<dbReference type="EnsemblBacteria" id="ABY36559">
    <property type="protein sequence ID" value="ABY36559"/>
    <property type="gene ID" value="Caur_3374"/>
</dbReference>
<dbReference type="KEGG" id="cau:Caur_3374"/>
<dbReference type="Pfam" id="PF13280">
    <property type="entry name" value="WYL"/>
    <property type="match status" value="1"/>
</dbReference>
<name>A9WJU3_CHLAA</name>
<evidence type="ECO:0000313" key="3">
    <source>
        <dbReference type="EMBL" id="ABY36559.1"/>
    </source>
</evidence>
<dbReference type="HOGENOM" id="CLU_813018_0_0_0"/>
<dbReference type="Pfam" id="PF25583">
    <property type="entry name" value="WCX"/>
    <property type="match status" value="1"/>
</dbReference>
<evidence type="ECO:0000313" key="4">
    <source>
        <dbReference type="Proteomes" id="UP000002008"/>
    </source>
</evidence>
<dbReference type="InterPro" id="IPR057727">
    <property type="entry name" value="WCX_dom"/>
</dbReference>
<dbReference type="Proteomes" id="UP000002008">
    <property type="component" value="Chromosome"/>
</dbReference>
<sequence>MTTQRPRRGRGRKRSSALTVQRRLWLISRLGRGAALPEELIADARRVFGESVYPSNALTALRRDFHAIRNEFRCTLKRQLDGRYALTDFGRLTLLHLPDEEMEALAFLVSFFSEGSWPNRLQIRSLLEHIIALLPDKQRQTIQQPITFRVELPQSSTTVDQKLLMRLQRNLRRHAVQFQYRSNYSDEPESHRVAPIRLFVRDGHTYLEAYCYNSSQQVTIGQYITYRVDRIIPGTLQVERRALPPELPPRRMWSIRYRLSPQVARNRDISLWFSQSTVTYLEDGSAEVSAQTGDLWQAEQILLRYRDHCQVLEPPELIEQMRQTIERMRLLYAQDQPVHKG</sequence>
<accession>A9WJU3</accession>
<feature type="domain" description="WCX" evidence="2">
    <location>
        <begin position="255"/>
        <end position="328"/>
    </location>
</feature>
<dbReference type="PROSITE" id="PS52050">
    <property type="entry name" value="WYL"/>
    <property type="match status" value="1"/>
</dbReference>
<evidence type="ECO:0000259" key="2">
    <source>
        <dbReference type="Pfam" id="PF25583"/>
    </source>
</evidence>
<keyword evidence="4" id="KW-1185">Reference proteome</keyword>
<dbReference type="InterPro" id="IPR026881">
    <property type="entry name" value="WYL_dom"/>
</dbReference>
<gene>
    <name evidence="3" type="ordered locus">Caur_3374</name>
</gene>
<proteinExistence type="predicted"/>
<dbReference type="PANTHER" id="PTHR34580">
    <property type="match status" value="1"/>
</dbReference>
<dbReference type="EMBL" id="CP000909">
    <property type="protein sequence ID" value="ABY36559.1"/>
    <property type="molecule type" value="Genomic_DNA"/>
</dbReference>
<dbReference type="STRING" id="324602.Caur_3374"/>
<dbReference type="PATRIC" id="fig|324602.8.peg.3796"/>
<dbReference type="RefSeq" id="WP_012259212.1">
    <property type="nucleotide sequence ID" value="NC_010175.1"/>
</dbReference>
<dbReference type="eggNOG" id="COG2378">
    <property type="taxonomic scope" value="Bacteria"/>
</dbReference>
<reference evidence="4" key="1">
    <citation type="journal article" date="2011" name="BMC Genomics">
        <title>Complete genome sequence of the filamentous anoxygenic phototrophic bacterium Chloroflexus aurantiacus.</title>
        <authorList>
            <person name="Tang K.H."/>
            <person name="Barry K."/>
            <person name="Chertkov O."/>
            <person name="Dalin E."/>
            <person name="Han C.S."/>
            <person name="Hauser L.J."/>
            <person name="Honchak B.M."/>
            <person name="Karbach L.E."/>
            <person name="Land M.L."/>
            <person name="Lapidus A."/>
            <person name="Larimer F.W."/>
            <person name="Mikhailova N."/>
            <person name="Pitluck S."/>
            <person name="Pierson B.K."/>
            <person name="Blankenship R.E."/>
        </authorList>
    </citation>
    <scope>NUCLEOTIDE SEQUENCE [LARGE SCALE GENOMIC DNA]</scope>
    <source>
        <strain evidence="4">ATCC 29366 / DSM 635 / J-10-fl</strain>
    </source>
</reference>
<evidence type="ECO:0000259" key="1">
    <source>
        <dbReference type="Pfam" id="PF13280"/>
    </source>
</evidence>
<dbReference type="PANTHER" id="PTHR34580:SF1">
    <property type="entry name" value="PROTEIN PAFC"/>
    <property type="match status" value="1"/>
</dbReference>
<protein>
    <submittedName>
        <fullName evidence="3">Transcriptional regulator-like protein</fullName>
    </submittedName>
</protein>
<dbReference type="FunCoup" id="A9WJU3">
    <property type="interactions" value="147"/>
</dbReference>
<dbReference type="InterPro" id="IPR051534">
    <property type="entry name" value="CBASS_pafABC_assoc_protein"/>
</dbReference>
<dbReference type="InParanoid" id="A9WJU3"/>
<dbReference type="AlphaFoldDB" id="A9WJU3"/>
<feature type="domain" description="WYL" evidence="1">
    <location>
        <begin position="172"/>
        <end position="231"/>
    </location>
</feature>
<organism evidence="3 4">
    <name type="scientific">Chloroflexus aurantiacus (strain ATCC 29366 / DSM 635 / J-10-fl)</name>
    <dbReference type="NCBI Taxonomy" id="324602"/>
    <lineage>
        <taxon>Bacteria</taxon>
        <taxon>Bacillati</taxon>
        <taxon>Chloroflexota</taxon>
        <taxon>Chloroflexia</taxon>
        <taxon>Chloroflexales</taxon>
        <taxon>Chloroflexineae</taxon>
        <taxon>Chloroflexaceae</taxon>
        <taxon>Chloroflexus</taxon>
    </lineage>
</organism>